<dbReference type="SUPFAM" id="SSF52540">
    <property type="entry name" value="P-loop containing nucleoside triphosphate hydrolases"/>
    <property type="match status" value="1"/>
</dbReference>
<dbReference type="PANTHER" id="PTHR13696">
    <property type="entry name" value="P-LOOP CONTAINING NUCLEOSIDE TRIPHOSPHATE HYDROLASE"/>
    <property type="match status" value="1"/>
</dbReference>
<dbReference type="PIRSF" id="PIRSF009320">
    <property type="entry name" value="Nuc_binding_HP_1000"/>
    <property type="match status" value="1"/>
</dbReference>
<dbReference type="InterPro" id="IPR002586">
    <property type="entry name" value="CobQ/CobB/MinD/ParA_Nub-bd_dom"/>
</dbReference>
<organism evidence="2 3">
    <name type="scientific">Alkanindiges hydrocarboniclasticus</name>
    <dbReference type="NCBI Taxonomy" id="1907941"/>
    <lineage>
        <taxon>Bacteria</taxon>
        <taxon>Pseudomonadati</taxon>
        <taxon>Pseudomonadota</taxon>
        <taxon>Gammaproteobacteria</taxon>
        <taxon>Moraxellales</taxon>
        <taxon>Moraxellaceae</taxon>
        <taxon>Alkanindiges</taxon>
    </lineage>
</organism>
<feature type="domain" description="CobQ/CobB/MinD/ParA nucleotide binding" evidence="1">
    <location>
        <begin position="8"/>
        <end position="203"/>
    </location>
</feature>
<reference evidence="2 3" key="1">
    <citation type="submission" date="2016-10" db="EMBL/GenBank/DDBJ databases">
        <title>Draft Genome sequence of Alkanindiges sp. strain H1.</title>
        <authorList>
            <person name="Subhash Y."/>
            <person name="Lee S."/>
        </authorList>
    </citation>
    <scope>NUCLEOTIDE SEQUENCE [LARGE SCALE GENOMIC DNA]</scope>
    <source>
        <strain evidence="2 3">H1</strain>
    </source>
</reference>
<evidence type="ECO:0000259" key="1">
    <source>
        <dbReference type="Pfam" id="PF01656"/>
    </source>
</evidence>
<dbReference type="Gene3D" id="3.40.50.300">
    <property type="entry name" value="P-loop containing nucleotide triphosphate hydrolases"/>
    <property type="match status" value="1"/>
</dbReference>
<proteinExistence type="predicted"/>
<dbReference type="PANTHER" id="PTHR13696:SF99">
    <property type="entry name" value="COBYRINIC ACID AC-DIAMIDE SYNTHASE"/>
    <property type="match status" value="1"/>
</dbReference>
<dbReference type="InterPro" id="IPR050678">
    <property type="entry name" value="DNA_Partitioning_ATPase"/>
</dbReference>
<protein>
    <recommendedName>
        <fullName evidence="1">CobQ/CobB/MinD/ParA nucleotide binding domain-containing protein</fullName>
    </recommendedName>
</protein>
<dbReference type="OrthoDB" id="69313at2"/>
<dbReference type="RefSeq" id="WP_076879351.1">
    <property type="nucleotide sequence ID" value="NZ_MLCN01000055.1"/>
</dbReference>
<dbReference type="STRING" id="1907941.BKE30_14760"/>
<dbReference type="Pfam" id="PF01656">
    <property type="entry name" value="CbiA"/>
    <property type="match status" value="1"/>
</dbReference>
<dbReference type="EMBL" id="MLCN01000055">
    <property type="protein sequence ID" value="ONG37387.1"/>
    <property type="molecule type" value="Genomic_DNA"/>
</dbReference>
<dbReference type="AlphaFoldDB" id="A0A1S8CSU5"/>
<evidence type="ECO:0000313" key="3">
    <source>
        <dbReference type="Proteomes" id="UP000192132"/>
    </source>
</evidence>
<keyword evidence="3" id="KW-1185">Reference proteome</keyword>
<dbReference type="InterPro" id="IPR027417">
    <property type="entry name" value="P-loop_NTPase"/>
</dbReference>
<dbReference type="CDD" id="cd02042">
    <property type="entry name" value="ParAB_family"/>
    <property type="match status" value="1"/>
</dbReference>
<accession>A0A1S8CSU5</accession>
<gene>
    <name evidence="2" type="ORF">BKE30_14760</name>
</gene>
<name>A0A1S8CSU5_9GAMM</name>
<sequence length="234" mass="25857">MSKTAKVIVVANQKGGVGKTTTTINLANAAKSTGYKSVILDFDPQNSATKWRNRADTDSKTSLMLPDVINCANDDFPETAISEAKENYDFVFIDTAGYVGNPNETAFNQISEIILTADLVITPMTSGVSEYESTLETLNFIEAISEQHNHPVEIRILVNSYSKNRTGTLMSALLSKANPDFRWKAFEEYIANSVDYKIAIDNGQTALVPKVLKTGESLLRIFSEILDIFKNQEK</sequence>
<comment type="caution">
    <text evidence="2">The sequence shown here is derived from an EMBL/GenBank/DDBJ whole genome shotgun (WGS) entry which is preliminary data.</text>
</comment>
<dbReference type="Proteomes" id="UP000192132">
    <property type="component" value="Unassembled WGS sequence"/>
</dbReference>
<evidence type="ECO:0000313" key="2">
    <source>
        <dbReference type="EMBL" id="ONG37387.1"/>
    </source>
</evidence>